<dbReference type="EMBL" id="JBITYT010000023">
    <property type="protein sequence ID" value="MFI9123824.1"/>
    <property type="molecule type" value="Genomic_DNA"/>
</dbReference>
<keyword evidence="2" id="KW-1185">Reference proteome</keyword>
<comment type="caution">
    <text evidence="1">The sequence shown here is derived from an EMBL/GenBank/DDBJ whole genome shotgun (WGS) entry which is preliminary data.</text>
</comment>
<evidence type="ECO:0000313" key="2">
    <source>
        <dbReference type="Proteomes" id="UP001614391"/>
    </source>
</evidence>
<sequence length="70" mass="7390">MKAFDDITWGELDTLVAGAELDFGYDERPLAAGELGAGVFGPVDGEPELFDDTVLTGAANKPDWLVDAGF</sequence>
<proteinExistence type="predicted"/>
<protein>
    <submittedName>
        <fullName evidence="1">Uncharacterized protein</fullName>
    </submittedName>
</protein>
<dbReference type="RefSeq" id="WP_399621569.1">
    <property type="nucleotide sequence ID" value="NZ_JBITYT010000023.1"/>
</dbReference>
<reference evidence="1 2" key="1">
    <citation type="submission" date="2024-10" db="EMBL/GenBank/DDBJ databases">
        <title>The Natural Products Discovery Center: Release of the First 8490 Sequenced Strains for Exploring Actinobacteria Biosynthetic Diversity.</title>
        <authorList>
            <person name="Kalkreuter E."/>
            <person name="Kautsar S.A."/>
            <person name="Yang D."/>
            <person name="Bader C.D."/>
            <person name="Teijaro C.N."/>
            <person name="Fluegel L."/>
            <person name="Davis C.M."/>
            <person name="Simpson J.R."/>
            <person name="Lauterbach L."/>
            <person name="Steele A.D."/>
            <person name="Gui C."/>
            <person name="Meng S."/>
            <person name="Li G."/>
            <person name="Viehrig K."/>
            <person name="Ye F."/>
            <person name="Su P."/>
            <person name="Kiefer A.F."/>
            <person name="Nichols A."/>
            <person name="Cepeda A.J."/>
            <person name="Yan W."/>
            <person name="Fan B."/>
            <person name="Jiang Y."/>
            <person name="Adhikari A."/>
            <person name="Zheng C.-J."/>
            <person name="Schuster L."/>
            <person name="Cowan T.M."/>
            <person name="Smanski M.J."/>
            <person name="Chevrette M.G."/>
            <person name="De Carvalho L.P.S."/>
            <person name="Shen B."/>
        </authorList>
    </citation>
    <scope>NUCLEOTIDE SEQUENCE [LARGE SCALE GENOMIC DNA]</scope>
    <source>
        <strain evidence="1 2">NPDC053346</strain>
    </source>
</reference>
<gene>
    <name evidence="1" type="ORF">ACIGW0_31285</name>
</gene>
<name>A0ABW8D223_STRBI</name>
<dbReference type="Proteomes" id="UP001614391">
    <property type="component" value="Unassembled WGS sequence"/>
</dbReference>
<accession>A0ABW8D223</accession>
<evidence type="ECO:0000313" key="1">
    <source>
        <dbReference type="EMBL" id="MFI9123824.1"/>
    </source>
</evidence>
<organism evidence="1 2">
    <name type="scientific">Streptomyces bikiniensis</name>
    <dbReference type="NCBI Taxonomy" id="1896"/>
    <lineage>
        <taxon>Bacteria</taxon>
        <taxon>Bacillati</taxon>
        <taxon>Actinomycetota</taxon>
        <taxon>Actinomycetes</taxon>
        <taxon>Kitasatosporales</taxon>
        <taxon>Streptomycetaceae</taxon>
        <taxon>Streptomyces</taxon>
    </lineage>
</organism>